<dbReference type="AlphaFoldDB" id="A0AB74BGF3"/>
<evidence type="ECO:0000313" key="1">
    <source>
        <dbReference type="EMBL" id="RMT74444.1"/>
    </source>
</evidence>
<dbReference type="EMBL" id="RBTN01000202">
    <property type="protein sequence ID" value="RMT74444.1"/>
    <property type="molecule type" value="Genomic_DNA"/>
</dbReference>
<comment type="caution">
    <text evidence="1">The sequence shown here is derived from an EMBL/GenBank/DDBJ whole genome shotgun (WGS) entry which is preliminary data.</text>
</comment>
<name>A0AB74BGF3_PSESS</name>
<proteinExistence type="predicted"/>
<sequence>MKALAFGNGTRTSDCITRIYAWCNPQKTPCFCGYIRNTMTPRHANLGSFLKMDPSKNEFTLRELNRQFSPDVNPLIESTTIATKRRYVRAGRGKDLVDPMTGEVSAVSTIHTVEERDDAEFVKVFAEGVRAMYDLSRTGMRVFQAILNEYQNTRMSGGFADTIYLHWFDKGLNGQDLSMSEATFHRGFKELLVNRFLWPRGPSMYWINPALFFKGDRVALITEYRRKKPNVALSMKEE</sequence>
<protein>
    <submittedName>
        <fullName evidence="1">Plasmid replication protein</fullName>
    </submittedName>
</protein>
<organism evidence="1 2">
    <name type="scientific">Pseudomonas savastanoi pv. nerii</name>
    <dbReference type="NCBI Taxonomy" id="360921"/>
    <lineage>
        <taxon>Bacteria</taxon>
        <taxon>Pseudomonadati</taxon>
        <taxon>Pseudomonadota</taxon>
        <taxon>Gammaproteobacteria</taxon>
        <taxon>Pseudomonadales</taxon>
        <taxon>Pseudomonadaceae</taxon>
        <taxon>Pseudomonas</taxon>
    </lineage>
</organism>
<gene>
    <name evidence="1" type="ORF">ALP42_01671</name>
</gene>
<dbReference type="Proteomes" id="UP000268636">
    <property type="component" value="Unassembled WGS sequence"/>
</dbReference>
<evidence type="ECO:0000313" key="2">
    <source>
        <dbReference type="Proteomes" id="UP000268636"/>
    </source>
</evidence>
<reference evidence="1 2" key="1">
    <citation type="submission" date="2018-08" db="EMBL/GenBank/DDBJ databases">
        <title>Recombination of ecologically and evolutionarily significant loci maintains genetic cohesion in the Pseudomonas syringae species complex.</title>
        <authorList>
            <person name="Dillon M."/>
            <person name="Thakur S."/>
            <person name="Almeida R.N.D."/>
            <person name="Weir B.S."/>
            <person name="Guttman D.S."/>
        </authorList>
    </citation>
    <scope>NUCLEOTIDE SEQUENCE [LARGE SCALE GENOMIC DNA]</scope>
    <source>
        <strain evidence="1 2">ICMP 13786</strain>
    </source>
</reference>
<accession>A0AB74BGF3</accession>